<dbReference type="InterPro" id="IPR029069">
    <property type="entry name" value="HotDog_dom_sf"/>
</dbReference>
<dbReference type="Proteomes" id="UP000037460">
    <property type="component" value="Unassembled WGS sequence"/>
</dbReference>
<dbReference type="AlphaFoldDB" id="A0A0M0JMA2"/>
<dbReference type="Pfam" id="PF03061">
    <property type="entry name" value="4HBT"/>
    <property type="match status" value="1"/>
</dbReference>
<dbReference type="SUPFAM" id="SSF54637">
    <property type="entry name" value="Thioesterase/thiol ester dehydrase-isomerase"/>
    <property type="match status" value="1"/>
</dbReference>
<organism evidence="2 3">
    <name type="scientific">Chrysochromulina tobinii</name>
    <dbReference type="NCBI Taxonomy" id="1460289"/>
    <lineage>
        <taxon>Eukaryota</taxon>
        <taxon>Haptista</taxon>
        <taxon>Haptophyta</taxon>
        <taxon>Prymnesiophyceae</taxon>
        <taxon>Prymnesiales</taxon>
        <taxon>Chrysochromulinaceae</taxon>
        <taxon>Chrysochromulina</taxon>
    </lineage>
</organism>
<dbReference type="InterPro" id="IPR006683">
    <property type="entry name" value="Thioestr_dom"/>
</dbReference>
<evidence type="ECO:0000259" key="1">
    <source>
        <dbReference type="Pfam" id="PF03061"/>
    </source>
</evidence>
<protein>
    <submittedName>
        <fullName evidence="2">Thioesterase family protein</fullName>
    </submittedName>
</protein>
<keyword evidence="3" id="KW-1185">Reference proteome</keyword>
<reference evidence="3" key="1">
    <citation type="journal article" date="2015" name="PLoS Genet.">
        <title>Genome Sequence and Transcriptome Analyses of Chrysochromulina tobin: Metabolic Tools for Enhanced Algal Fitness in the Prominent Order Prymnesiales (Haptophyceae).</title>
        <authorList>
            <person name="Hovde B.T."/>
            <person name="Deodato C.R."/>
            <person name="Hunsperger H.M."/>
            <person name="Ryken S.A."/>
            <person name="Yost W."/>
            <person name="Jha R.K."/>
            <person name="Patterson J."/>
            <person name="Monnat R.J. Jr."/>
            <person name="Barlow S.B."/>
            <person name="Starkenburg S.R."/>
            <person name="Cattolico R.A."/>
        </authorList>
    </citation>
    <scope>NUCLEOTIDE SEQUENCE</scope>
    <source>
        <strain evidence="3">CCMP291</strain>
    </source>
</reference>
<dbReference type="OrthoDB" id="506431at2759"/>
<accession>A0A0M0JMA2</accession>
<dbReference type="EMBL" id="JWZX01002680">
    <property type="protein sequence ID" value="KOO27706.1"/>
    <property type="molecule type" value="Genomic_DNA"/>
</dbReference>
<sequence length="216" mass="23843">MYANGSAEAAPAEAAREDYIAPEFAKVAGLSFDAWRSSLRESMPITCERDIEGDLRKFVGDRLDKQLMWQTLKDGERGIRRIAMWQQEAEPKEENLGKVRLLALVELGDALNGHVGVVHGGFSAALLDDLLGQTTMQEARARGISGAPLTASLDLKYKHPVMANATYLVRTQVETLEPREGRGPPSWNVRLTATIYDAAGHVCVEAKSRYVLKTFK</sequence>
<feature type="domain" description="Thioesterase" evidence="1">
    <location>
        <begin position="116"/>
        <end position="176"/>
    </location>
</feature>
<dbReference type="CDD" id="cd03440">
    <property type="entry name" value="hot_dog"/>
    <property type="match status" value="1"/>
</dbReference>
<dbReference type="Gene3D" id="3.10.129.10">
    <property type="entry name" value="Hotdog Thioesterase"/>
    <property type="match status" value="1"/>
</dbReference>
<dbReference type="PANTHER" id="PTHR47260:SF1">
    <property type="entry name" value="UPF0644 PROTEIN PB2B4.06"/>
    <property type="match status" value="1"/>
</dbReference>
<dbReference type="InterPro" id="IPR052061">
    <property type="entry name" value="PTE-AB_protein"/>
</dbReference>
<comment type="caution">
    <text evidence="2">The sequence shown here is derived from an EMBL/GenBank/DDBJ whole genome shotgun (WGS) entry which is preliminary data.</text>
</comment>
<evidence type="ECO:0000313" key="3">
    <source>
        <dbReference type="Proteomes" id="UP000037460"/>
    </source>
</evidence>
<proteinExistence type="predicted"/>
<gene>
    <name evidence="2" type="ORF">Ctob_013753</name>
</gene>
<dbReference type="PANTHER" id="PTHR47260">
    <property type="entry name" value="UPF0644 PROTEIN PB2B4.06"/>
    <property type="match status" value="1"/>
</dbReference>
<name>A0A0M0JMA2_9EUKA</name>
<evidence type="ECO:0000313" key="2">
    <source>
        <dbReference type="EMBL" id="KOO27706.1"/>
    </source>
</evidence>